<keyword evidence="7" id="KW-0472">Membrane</keyword>
<proteinExistence type="predicted"/>
<reference evidence="8 9" key="1">
    <citation type="journal article" date="2013" name="Antonie Van Leeuwenhoek">
        <title>Dongia rigui sp. nov., isolated from freshwater of a large wetland in Korea.</title>
        <authorList>
            <person name="Baik K.S."/>
            <person name="Hwang Y.M."/>
            <person name="Choi J.S."/>
            <person name="Kwon J."/>
            <person name="Seong C.N."/>
        </authorList>
    </citation>
    <scope>NUCLEOTIDE SEQUENCE [LARGE SCALE GENOMIC DNA]</scope>
    <source>
        <strain evidence="8 9">04SU4-P</strain>
    </source>
</reference>
<dbReference type="PANTHER" id="PTHR38340:SF1">
    <property type="entry name" value="S-LAYER PROTEIN"/>
    <property type="match status" value="1"/>
</dbReference>
<sequence>MATVTGTAGNDILVGTLQADSLAGLAGNDTYTVNHSGDKVTEAASAGTDLVNSSITYALPDNVENLTLTGTASRAAIGNDLDNVLTGNSGPNRLVSGDGVDTLRGGAGDDVLVLAQYLTAADRIDGGIGNDTLRLNGDYSAGVTFAAATMIAVERIELAAGHDYKFVLDNATNATTLTVDGSALGSGNSLYLDGSAEKSSPLIATGGAGMDTLIGGGGNDVLTGGDGADSLTGGLGIDVANYADSSQGVTIDLTLAGAQGGTGDGSGDVLQGIEDLIGSSYGDTLSGTAAANRLEGGAGDDLLVSGGGNDTMVGGDGDDTFVMGASWTTADKLDGGDGEDTLSLSGNYATGMSVGYYNIERVTLGAGFDYKLTLADATNVWGFTVDGSTLGAGDNLTVNGAAELLMPLVAIGGAGDDMLTGGTGNDILTAGAGIDTLVGNGGNDIFVLNGNLTAADKVNGGIGLDTLQLDGDYSSGVTFNATTVLAIETITVADGNDYQITLNNATNAASLTVNAAALGAGHGLILNAAAETSNTLTAIGGAGDDSLTGGGGNDFFIGGGGADTMVGKGGIDTASYAAATAAVTVDLTAPGNNAGDAAGDQLAEIEIVLGSDYGDTLVGDGSANQLLGGLGDDTLSGGGGNDILLGGAGNDTIDQGSGLNALDKIDGGAGTDTLILAASASYATGIVFNDTTLTNTEVVALTDGNSYKLTLSNASNTGGLTVDGSALTGTNALTLVGSAEIESAFKLIGGAGNDNFTGGRVDDILEGGVGADKLTGGLGNDTASYAGSAAGVTVNLAVLTAQGGAGDAAGDILSAIENLRGSDHDDALTGNSGANILTGGLGADTMIGGAGIDLVAYTDSAAGVTVDLGQDGVAQTSAGEASGDVLAADIEGVVGSAFDDILVGDANANVLDGGVGNDTITAGLGIDTLLGRAGDDTFVLDGNLTAADKIDGGDDYDKLQLTASAAYAAGITFSATTMKSVEEIDLSDGGSYRFTFNDATNSTNLQVDGSLLTGKNTLWTSGAAELSASLIALGGAGNDTLIGGGGDDTLTGGIGADVLTGGNGNDTVKYNNSAAGVTINLTVLTAQVSAGEAAGDKLSGIENIVGSDFADTLTGDAKANQLDGGLGDDILKGGAGADRIIGGDGNDTALYTGSLAGVSIDLNILGPQGGSGDGAGDVLSGIENLTGSNFNDVLQGNDENNILVGGTGNDMLIGDIGADTMDGGLGIDTANYAGSVDAVTVNLTNSGANAGGDAAGDILTGVENVVGTAKGDDLTGDSNANILDGGDGADILRGGAGNDVLIGGSGVDYIYAGSGIDTVNAGSDDDEIYFLGELTALDKIDGGGGLRDVVALSASSTYVAGITLGATTLINTENIYFYDGGSYKLTLNNTTNTFGQIVYDHVEDKLTGGLHVLGLDLTGTNSLTLIGSGEIESALDARGGAGNDVLTGGGGGDYLDGGAGADKLTGGNGNDTASYYLSATGVTVNLSLSTAQISTGDASGDILVSMENVLGSDHADTLTGNSGVNILLGGLGADSLDGGAGIDTASYDRSKAGVTVNLSDNSQNAGGEAAGDTLVNIENLIGSIYSDHLVGDGNANRIDGSKGDDTLDGGGGNDVLIGGGGFDTLIAGTGIDILDGGDSADTLVLGGNLTAQDKVDGGSGIDSMTLSASAVYATGIVLGTETVKNVETFVLGDGDSYKLTLSNATNTFGRLVDGFVGLTVDGSALTGTNSLTVIGSAEGESSLTLKGGTGNDLLTGGNVDDLLIGGAGADKLTGGGGIDLVSYEDSAVGVTVDLSRLTAQISAGDASGDILATIENLRGSDFDDVLTGNKDANILTGGLGADTLNGGDGIDTADYSKSSALVTVDLNDDTNNAGGDAAGDTLKNIENLTGSIYADTLVGDGNGNILDGRAGADTLVAGYGADTLLGGGSNDTLVMGDDLTSLDKIDGGQDFDTVTLDGDYSQGLSFGALTMINVEKIDVADGNSYNLILNDANNVQTLTVDGSVLTGSSRLIVNGAAEQSGALTAIGGTAADILTGGGGNDLLTGGKGADMLTGGAGADRLEGGDGNDTLSGGTGNDTLLAGAGIDTLLGGDGTDTIIMADKMTAADHIDGGAGADVLRLKGDYSGGLAFGTTTMVNVETILLEDSGSDYELVLNNATNTQGLRVDGRGLIGDKLILNGAAETVGALSAYGGTADDILTGGGGNDLLAGGSGADTMAGGSGIDMASYAESDVGVTVNLTLTGPQTSAGEASGDILSGIENLEGSRFDDILTGDAGANTLIGGKGADTLAGGGGIDTADYAQSSECVTVDLTNNGNNAGGDAAGDVLSGIENLTGSAFADSLLGDNNVNLLIGGAGNDYLKALAGNDTLRGGDGNDILAGGAGGDLIDGGIGWDTASYAGSTAAVTIDLGLTTVQSSAGDGAGDRLVDIEAVIGSSFKDHLIGSVLDNAFEGGAGADVIEGGFGSDTAAYGSSAVGVTVNLALLTAQISAGDASGDVLSGIENLTGSANADVLTGDAGENIIEGGAGADKINGGDGNDFAAYTNASVGVTVDLANLAAQVSAGDAAGDILANIENLLGSAYADTLSGDAKANQLAGELGNDVLNGAAGNDFLQGGDGNDVLSGGAGADTLDGGDGIDVANYLGSTAGVTVNLTKSVQVSTGDAAGDMLYSVENLTGSSFNDKLTGDGSDNVLEGGIGADILNGGSGSDTASYASSTGSITIDLSDSTKISGGDATGDTLVDIENLIGSTHADTLTGNSGNNVINGGLGADTLNGGDGTDTASYADSTAVTVDLSDNSHNSGGHAAGDLLFNFENVIGSVFGDSLTGSIGANRLDGGEGNDTLAGGSGGDTLIGGKGDDNLYGDSDGDTLIGGLGHDTLTGGSGSDTYAWQKIEEAGDTITDFETGTNGDHLNIRDLLVGFVDGTSDELDFVRLLGVGSDTIVQVDVDGAINGSNFVDVATLTGVSGLNLTTLINDENVQLT</sequence>
<name>A0ABU5DUL8_9PROT</name>
<organism evidence="8 9">
    <name type="scientific">Dongia rigui</name>
    <dbReference type="NCBI Taxonomy" id="940149"/>
    <lineage>
        <taxon>Bacteria</taxon>
        <taxon>Pseudomonadati</taxon>
        <taxon>Pseudomonadota</taxon>
        <taxon>Alphaproteobacteria</taxon>
        <taxon>Rhodospirillales</taxon>
        <taxon>Dongiaceae</taxon>
        <taxon>Dongia</taxon>
    </lineage>
</organism>
<dbReference type="InterPro" id="IPR019960">
    <property type="entry name" value="T1SS_VCA0849"/>
</dbReference>
<evidence type="ECO:0000256" key="2">
    <source>
        <dbReference type="ARBA" id="ARBA00004613"/>
    </source>
</evidence>
<dbReference type="PROSITE" id="PS00330">
    <property type="entry name" value="HEMOLYSIN_CALCIUM"/>
    <property type="match status" value="23"/>
</dbReference>
<dbReference type="InterPro" id="IPR011049">
    <property type="entry name" value="Serralysin-like_metalloprot_C"/>
</dbReference>
<dbReference type="PRINTS" id="PR01488">
    <property type="entry name" value="RTXTOXINA"/>
</dbReference>
<evidence type="ECO:0000256" key="3">
    <source>
        <dbReference type="ARBA" id="ARBA00022525"/>
    </source>
</evidence>
<keyword evidence="5" id="KW-0677">Repeat</keyword>
<gene>
    <name evidence="8" type="ORF">SMD31_03650</name>
</gene>
<dbReference type="InterPro" id="IPR018511">
    <property type="entry name" value="Hemolysin-typ_Ca-bd_CS"/>
</dbReference>
<dbReference type="SUPFAM" id="SSF51120">
    <property type="entry name" value="beta-Roll"/>
    <property type="match status" value="18"/>
</dbReference>
<dbReference type="Proteomes" id="UP001271769">
    <property type="component" value="Unassembled WGS sequence"/>
</dbReference>
<evidence type="ECO:0000256" key="4">
    <source>
        <dbReference type="ARBA" id="ARBA00022656"/>
    </source>
</evidence>
<dbReference type="InterPro" id="IPR001343">
    <property type="entry name" value="Hemolysn_Ca-bd"/>
</dbReference>
<dbReference type="Pfam" id="PF00353">
    <property type="entry name" value="HemolysinCabind"/>
    <property type="match status" value="37"/>
</dbReference>
<comment type="subcellular location">
    <subcellularLocation>
        <location evidence="1">Membrane</location>
    </subcellularLocation>
    <subcellularLocation>
        <location evidence="2">Secreted</location>
    </subcellularLocation>
</comment>
<dbReference type="InterPro" id="IPR003995">
    <property type="entry name" value="RTX_toxin_determinant-A"/>
</dbReference>
<accession>A0ABU5DUL8</accession>
<evidence type="ECO:0000256" key="6">
    <source>
        <dbReference type="ARBA" id="ARBA00023026"/>
    </source>
</evidence>
<keyword evidence="3" id="KW-0964">Secreted</keyword>
<dbReference type="Gene3D" id="2.150.10.10">
    <property type="entry name" value="Serralysin-like metalloprotease, C-terminal"/>
    <property type="match status" value="22"/>
</dbReference>
<comment type="caution">
    <text evidence="8">The sequence shown here is derived from an EMBL/GenBank/DDBJ whole genome shotgun (WGS) entry which is preliminary data.</text>
</comment>
<dbReference type="EMBL" id="JAXCLX010000001">
    <property type="protein sequence ID" value="MDY0870996.1"/>
    <property type="molecule type" value="Genomic_DNA"/>
</dbReference>
<dbReference type="NCBIfam" id="TIGR03661">
    <property type="entry name" value="T1SS_VCA0849"/>
    <property type="match status" value="1"/>
</dbReference>
<keyword evidence="9" id="KW-1185">Reference proteome</keyword>
<evidence type="ECO:0000256" key="7">
    <source>
        <dbReference type="ARBA" id="ARBA00023136"/>
    </source>
</evidence>
<protein>
    <submittedName>
        <fullName evidence="8">Type I secretion C-terminal target domain-containing protein</fullName>
    </submittedName>
</protein>
<dbReference type="RefSeq" id="WP_320499365.1">
    <property type="nucleotide sequence ID" value="NZ_JAXCLX010000001.1"/>
</dbReference>
<keyword evidence="6" id="KW-0843">Virulence</keyword>
<dbReference type="InterPro" id="IPR050557">
    <property type="entry name" value="RTX_toxin/Mannuronan_C5-epim"/>
</dbReference>
<evidence type="ECO:0000256" key="5">
    <source>
        <dbReference type="ARBA" id="ARBA00022737"/>
    </source>
</evidence>
<keyword evidence="4" id="KW-0800">Toxin</keyword>
<evidence type="ECO:0000313" key="8">
    <source>
        <dbReference type="EMBL" id="MDY0870996.1"/>
    </source>
</evidence>
<evidence type="ECO:0000256" key="1">
    <source>
        <dbReference type="ARBA" id="ARBA00004370"/>
    </source>
</evidence>
<evidence type="ECO:0000313" key="9">
    <source>
        <dbReference type="Proteomes" id="UP001271769"/>
    </source>
</evidence>
<dbReference type="PANTHER" id="PTHR38340">
    <property type="entry name" value="S-LAYER PROTEIN"/>
    <property type="match status" value="1"/>
</dbReference>
<dbReference type="PRINTS" id="PR00313">
    <property type="entry name" value="CABNDNGRPT"/>
</dbReference>